<reference evidence="1" key="1">
    <citation type="journal article" date="2012" name="PLoS ONE">
        <title>Gene sets for utilization of primary and secondary nutrition supplies in the distal gut of endangered iberian lynx.</title>
        <authorList>
            <person name="Alcaide M."/>
            <person name="Messina E."/>
            <person name="Richter M."/>
            <person name="Bargiela R."/>
            <person name="Peplies J."/>
            <person name="Huws S.A."/>
            <person name="Newbold C.J."/>
            <person name="Golyshin P.N."/>
            <person name="Simon M.A."/>
            <person name="Lopez G."/>
            <person name="Yakimov M.M."/>
            <person name="Ferrer M."/>
        </authorList>
    </citation>
    <scope>NUCLEOTIDE SEQUENCE</scope>
</reference>
<sequence>MPLLTSFSLSMALWISAFSEASILSPSSPRVFSVW</sequence>
<accession>J9C498</accession>
<gene>
    <name evidence="1" type="ORF">EVA_17284</name>
</gene>
<organism evidence="1">
    <name type="scientific">gut metagenome</name>
    <dbReference type="NCBI Taxonomy" id="749906"/>
    <lineage>
        <taxon>unclassified sequences</taxon>
        <taxon>metagenomes</taxon>
        <taxon>organismal metagenomes</taxon>
    </lineage>
</organism>
<proteinExistence type="predicted"/>
<protein>
    <submittedName>
        <fullName evidence="1">Secreted protein</fullName>
    </submittedName>
</protein>
<dbReference type="AlphaFoldDB" id="J9C498"/>
<comment type="caution">
    <text evidence="1">The sequence shown here is derived from an EMBL/GenBank/DDBJ whole genome shotgun (WGS) entry which is preliminary data.</text>
</comment>
<evidence type="ECO:0000313" key="1">
    <source>
        <dbReference type="EMBL" id="EJW94610.1"/>
    </source>
</evidence>
<name>J9C498_9ZZZZ</name>
<dbReference type="EMBL" id="AMCI01006276">
    <property type="protein sequence ID" value="EJW94610.1"/>
    <property type="molecule type" value="Genomic_DNA"/>
</dbReference>